<reference evidence="2" key="1">
    <citation type="journal article" date="2022" name="bioRxiv">
        <title>Sequencing and chromosome-scale assembly of the giantPleurodeles waltlgenome.</title>
        <authorList>
            <person name="Brown T."/>
            <person name="Elewa A."/>
            <person name="Iarovenko S."/>
            <person name="Subramanian E."/>
            <person name="Araus A.J."/>
            <person name="Petzold A."/>
            <person name="Susuki M."/>
            <person name="Suzuki K.-i.T."/>
            <person name="Hayashi T."/>
            <person name="Toyoda A."/>
            <person name="Oliveira C."/>
            <person name="Osipova E."/>
            <person name="Leigh N.D."/>
            <person name="Simon A."/>
            <person name="Yun M.H."/>
        </authorList>
    </citation>
    <scope>NUCLEOTIDE SEQUENCE</scope>
    <source>
        <strain evidence="2">20211129_DDA</strain>
        <tissue evidence="2">Liver</tissue>
    </source>
</reference>
<evidence type="ECO:0000313" key="3">
    <source>
        <dbReference type="Proteomes" id="UP001066276"/>
    </source>
</evidence>
<name>A0AAV7W9Q1_PLEWA</name>
<dbReference type="AlphaFoldDB" id="A0AAV7W9Q1"/>
<sequence>MKVPRGHLSKQRRCLCRGGTALERKPPGRPENDRGFKPCAYWYQEEDGSSRRISRDGGICRWRNNEDGRRISKDGGMCRQEKQQTRVNPRRPLGRTLLKRTLPEMEREDTQRPATFWEEHGPCRYGVWPQRDTWRRDT</sequence>
<feature type="region of interest" description="Disordered" evidence="1">
    <location>
        <begin position="71"/>
        <end position="115"/>
    </location>
</feature>
<keyword evidence="3" id="KW-1185">Reference proteome</keyword>
<dbReference type="EMBL" id="JANPWB010000002">
    <property type="protein sequence ID" value="KAJ1209273.1"/>
    <property type="molecule type" value="Genomic_DNA"/>
</dbReference>
<evidence type="ECO:0000256" key="1">
    <source>
        <dbReference type="SAM" id="MobiDB-lite"/>
    </source>
</evidence>
<protein>
    <submittedName>
        <fullName evidence="2">Uncharacterized protein</fullName>
    </submittedName>
</protein>
<comment type="caution">
    <text evidence="2">The sequence shown here is derived from an EMBL/GenBank/DDBJ whole genome shotgun (WGS) entry which is preliminary data.</text>
</comment>
<organism evidence="2 3">
    <name type="scientific">Pleurodeles waltl</name>
    <name type="common">Iberian ribbed newt</name>
    <dbReference type="NCBI Taxonomy" id="8319"/>
    <lineage>
        <taxon>Eukaryota</taxon>
        <taxon>Metazoa</taxon>
        <taxon>Chordata</taxon>
        <taxon>Craniata</taxon>
        <taxon>Vertebrata</taxon>
        <taxon>Euteleostomi</taxon>
        <taxon>Amphibia</taxon>
        <taxon>Batrachia</taxon>
        <taxon>Caudata</taxon>
        <taxon>Salamandroidea</taxon>
        <taxon>Salamandridae</taxon>
        <taxon>Pleurodelinae</taxon>
        <taxon>Pleurodeles</taxon>
    </lineage>
</organism>
<feature type="compositionally biased region" description="Basic and acidic residues" evidence="1">
    <location>
        <begin position="101"/>
        <end position="115"/>
    </location>
</feature>
<evidence type="ECO:0000313" key="2">
    <source>
        <dbReference type="EMBL" id="KAJ1209273.1"/>
    </source>
</evidence>
<dbReference type="Proteomes" id="UP001066276">
    <property type="component" value="Chromosome 1_2"/>
</dbReference>
<accession>A0AAV7W9Q1</accession>
<proteinExistence type="predicted"/>
<gene>
    <name evidence="2" type="ORF">NDU88_004651</name>
</gene>